<gene>
    <name evidence="1" type="ORF">ACPOL_1198</name>
</gene>
<dbReference type="InterPro" id="IPR013320">
    <property type="entry name" value="ConA-like_dom_sf"/>
</dbReference>
<protein>
    <submittedName>
        <fullName evidence="1">Uncharacterized protein</fullName>
    </submittedName>
</protein>
<dbReference type="EMBL" id="CP030840">
    <property type="protein sequence ID" value="AXC10546.1"/>
    <property type="molecule type" value="Genomic_DNA"/>
</dbReference>
<reference evidence="1 2" key="1">
    <citation type="journal article" date="2018" name="Front. Microbiol.">
        <title>Hydrolytic Capabilities as a Key to Environmental Success: Chitinolytic and Cellulolytic Acidobacteria From Acidic Sub-arctic Soils and Boreal Peatlands.</title>
        <authorList>
            <person name="Belova S.E."/>
            <person name="Ravin N.V."/>
            <person name="Pankratov T.A."/>
            <person name="Rakitin A.L."/>
            <person name="Ivanova A.A."/>
            <person name="Beletsky A.V."/>
            <person name="Mardanov A.V."/>
            <person name="Sinninghe Damste J.S."/>
            <person name="Dedysh S.N."/>
        </authorList>
    </citation>
    <scope>NUCLEOTIDE SEQUENCE [LARGE SCALE GENOMIC DNA]</scope>
    <source>
        <strain evidence="1 2">SBC82</strain>
    </source>
</reference>
<dbReference type="SUPFAM" id="SSF49899">
    <property type="entry name" value="Concanavalin A-like lectins/glucanases"/>
    <property type="match status" value="1"/>
</dbReference>
<dbReference type="AlphaFoldDB" id="A0A2Z5FVV6"/>
<organism evidence="1 2">
    <name type="scientific">Acidisarcina polymorpha</name>
    <dbReference type="NCBI Taxonomy" id="2211140"/>
    <lineage>
        <taxon>Bacteria</taxon>
        <taxon>Pseudomonadati</taxon>
        <taxon>Acidobacteriota</taxon>
        <taxon>Terriglobia</taxon>
        <taxon>Terriglobales</taxon>
        <taxon>Acidobacteriaceae</taxon>
        <taxon>Acidisarcina</taxon>
    </lineage>
</organism>
<dbReference type="Proteomes" id="UP000253606">
    <property type="component" value="Chromosome"/>
</dbReference>
<evidence type="ECO:0000313" key="1">
    <source>
        <dbReference type="EMBL" id="AXC10546.1"/>
    </source>
</evidence>
<proteinExistence type="predicted"/>
<evidence type="ECO:0000313" key="2">
    <source>
        <dbReference type="Proteomes" id="UP000253606"/>
    </source>
</evidence>
<sequence length="291" mass="32057">MYARSGPWWIQPWPEQPFVTIQPDSTWSTSTHLGFEYAALLVNPDYHPAPTLDTAPTAGGPVAAVSTVKGTGEIQVAPTVPIKFSGYDWTVRTISSDRGGLNNLYDGDNAWTDANGAIHLRIKRREGRWSCAEVVLKRSLGYGTYIVTVHDVSHLESAAVLSLNTFDDWGGDQHYREFDVEASRWGDASSKNNAQYGIQPFYIPGNVAPFVAPAGTLTHSVHWEPGRASFKTVRGPSTRAEGPVVAEHVFTSGVPTPGTERFQFLFYVVASEKSPMQHDSEVIIDKFEYLP</sequence>
<keyword evidence="2" id="KW-1185">Reference proteome</keyword>
<accession>A0A2Z5FVV6</accession>
<dbReference type="KEGG" id="abas:ACPOL_1198"/>
<name>A0A2Z5FVV6_9BACT</name>
<dbReference type="Gene3D" id="2.60.120.200">
    <property type="match status" value="1"/>
</dbReference>